<keyword evidence="3" id="KW-1185">Reference proteome</keyword>
<name>X6MME7_RETFI</name>
<dbReference type="Proteomes" id="UP000023152">
    <property type="component" value="Unassembled WGS sequence"/>
</dbReference>
<organism evidence="2 3">
    <name type="scientific">Reticulomyxa filosa</name>
    <dbReference type="NCBI Taxonomy" id="46433"/>
    <lineage>
        <taxon>Eukaryota</taxon>
        <taxon>Sar</taxon>
        <taxon>Rhizaria</taxon>
        <taxon>Retaria</taxon>
        <taxon>Foraminifera</taxon>
        <taxon>Monothalamids</taxon>
        <taxon>Reticulomyxidae</taxon>
        <taxon>Reticulomyxa</taxon>
    </lineage>
</organism>
<dbReference type="EMBL" id="ASPP01019743">
    <property type="protein sequence ID" value="ETO14816.1"/>
    <property type="molecule type" value="Genomic_DNA"/>
</dbReference>
<gene>
    <name evidence="2" type="ORF">RFI_22552</name>
</gene>
<feature type="region of interest" description="Disordered" evidence="1">
    <location>
        <begin position="1"/>
        <end position="24"/>
    </location>
</feature>
<evidence type="ECO:0000313" key="2">
    <source>
        <dbReference type="EMBL" id="ETO14816.1"/>
    </source>
</evidence>
<evidence type="ECO:0000313" key="3">
    <source>
        <dbReference type="Proteomes" id="UP000023152"/>
    </source>
</evidence>
<accession>X6MME7</accession>
<reference evidence="2 3" key="1">
    <citation type="journal article" date="2013" name="Curr. Biol.">
        <title>The Genome of the Foraminiferan Reticulomyxa filosa.</title>
        <authorList>
            <person name="Glockner G."/>
            <person name="Hulsmann N."/>
            <person name="Schleicher M."/>
            <person name="Noegel A.A."/>
            <person name="Eichinger L."/>
            <person name="Gallinger C."/>
            <person name="Pawlowski J."/>
            <person name="Sierra R."/>
            <person name="Euteneuer U."/>
            <person name="Pillet L."/>
            <person name="Moustafa A."/>
            <person name="Platzer M."/>
            <person name="Groth M."/>
            <person name="Szafranski K."/>
            <person name="Schliwa M."/>
        </authorList>
    </citation>
    <scope>NUCLEOTIDE SEQUENCE [LARGE SCALE GENOMIC DNA]</scope>
</reference>
<feature type="compositionally biased region" description="Basic and acidic residues" evidence="1">
    <location>
        <begin position="1"/>
        <end position="20"/>
    </location>
</feature>
<sequence>MESKEEKEKERKLKEQERSKTVSADQLKMVTLEELDQDKKSGKISKMTHYVILSTDSQSQGSSTSEYWVCGSNLAGFCPLTQVKEFNNNEPNAATKEYQINEDSRHNRGQLVRCLRDEQTKPDREKFYLHMLMSCSQSILRNLCLNNQLFRKTLNKHNDDTGGHEDGSTLKRVPVPVHGQCTSVGYDYNYGRGNIDDEAQIKAVPFE</sequence>
<dbReference type="AlphaFoldDB" id="X6MME7"/>
<comment type="caution">
    <text evidence="2">The sequence shown here is derived from an EMBL/GenBank/DDBJ whole genome shotgun (WGS) entry which is preliminary data.</text>
</comment>
<protein>
    <submittedName>
        <fullName evidence="2">Uncharacterized protein</fullName>
    </submittedName>
</protein>
<evidence type="ECO:0000256" key="1">
    <source>
        <dbReference type="SAM" id="MobiDB-lite"/>
    </source>
</evidence>
<proteinExistence type="predicted"/>